<dbReference type="InterPro" id="IPR017744">
    <property type="entry name" value="BcsG"/>
</dbReference>
<dbReference type="RefSeq" id="WP_081142789.1">
    <property type="nucleotide sequence ID" value="NZ_MWUE01000047.1"/>
</dbReference>
<gene>
    <name evidence="2" type="ORF">B2J69_23225</name>
</gene>
<dbReference type="OrthoDB" id="6965261at2"/>
<keyword evidence="1" id="KW-0472">Membrane</keyword>
<comment type="caution">
    <text evidence="2">The sequence shown here is derived from an EMBL/GenBank/DDBJ whole genome shotgun (WGS) entry which is preliminary data.</text>
</comment>
<accession>A0A1V9D742</accession>
<dbReference type="EMBL" id="MWUE01000047">
    <property type="protein sequence ID" value="OQP29649.1"/>
    <property type="molecule type" value="Genomic_DNA"/>
</dbReference>
<keyword evidence="3" id="KW-1185">Reference proteome</keyword>
<dbReference type="Pfam" id="PF11658">
    <property type="entry name" value="CBP_BcsG"/>
    <property type="match status" value="1"/>
</dbReference>
<evidence type="ECO:0000313" key="2">
    <source>
        <dbReference type="EMBL" id="OQP29649.1"/>
    </source>
</evidence>
<feature type="transmembrane region" description="Helical" evidence="1">
    <location>
        <begin position="113"/>
        <end position="132"/>
    </location>
</feature>
<dbReference type="AlphaFoldDB" id="A0A1V9D742"/>
<organism evidence="2 3">
    <name type="scientific">Pantoea latae</name>
    <dbReference type="NCBI Taxonomy" id="1964541"/>
    <lineage>
        <taxon>Bacteria</taxon>
        <taxon>Pseudomonadati</taxon>
        <taxon>Pseudomonadota</taxon>
        <taxon>Gammaproteobacteria</taxon>
        <taxon>Enterobacterales</taxon>
        <taxon>Erwiniaceae</taxon>
        <taxon>Pantoea</taxon>
    </lineage>
</organism>
<name>A0A1V9D742_9GAMM</name>
<proteinExistence type="predicted"/>
<feature type="transmembrane region" description="Helical" evidence="1">
    <location>
        <begin position="139"/>
        <end position="162"/>
    </location>
</feature>
<dbReference type="Proteomes" id="UP000192769">
    <property type="component" value="Unassembled WGS sequence"/>
</dbReference>
<dbReference type="NCBIfam" id="TIGR03368">
    <property type="entry name" value="cellulose_yhjU"/>
    <property type="match status" value="1"/>
</dbReference>
<sequence length="554" mass="61590">MNNDQSTSAHSSRLWSYWRGLGGWNLYFLFKFGLLWYGYLNFHALSNLVFLAWLLFPLPSPRLHRLRHWISIPIGFGLFWHDTWLPGLESILSQGNQVAGFSAAYLLDLVNRFINWQMIGAAFVLLVLYLFISQWIRVTVLVSLMLIWLNVLTIAGPALSLLPTKAAAPEVALNPTPAANPTAASAPDGLDQSAPPTSANLTAWLNRFYDSERKRVTHFPDSLPADSQPFDILVVNICSLAWSDVDVSQLRSHPLWQHFDIVLNNYNSATGYSGPAGIRLLRASCGQTSHSDLYKPTDTRCYLFDNLAKLGFKQQLMMDHTGVFGNYLKELREDGNIQAPLMSQAGIAPELTSFDGSPVFNDAQLMQRWLDDRSKSSDARSATFYNLIPLHDGTRDLGSTKTAPWKPRAQVLFDQLDAFLTNLEKSGRRVMVLVVPEHGAALEGDKMQMSGLRDIPSPSITHVPVGIKFVGMKAPHQGQPLTIDAPTSLLAVSELVSRVVDGQVFNAPNVNMSVLADKLPQTLVVSENDNAVVMMYQGKPWIRLNGGDWVAYPQ</sequence>
<reference evidence="2 3" key="1">
    <citation type="submission" date="2017-02" db="EMBL/GenBank/DDBJ databases">
        <title>Whole genome shotgun sequence of Pantoea agglomerans strain AS1 isolated from a cycad, Zamia floridana in Central Florida, USA.</title>
        <authorList>
            <person name="Lata P."/>
            <person name="Govindarajan S."/>
            <person name="Qi F."/>
            <person name="Li J.-L."/>
            <person name="Maurya S.K."/>
            <person name="Sahoo M.K."/>
        </authorList>
    </citation>
    <scope>NUCLEOTIDE SEQUENCE [LARGE SCALE GENOMIC DNA]</scope>
    <source>
        <strain evidence="2 3">AS1</strain>
    </source>
</reference>
<keyword evidence="1" id="KW-0812">Transmembrane</keyword>
<evidence type="ECO:0000313" key="3">
    <source>
        <dbReference type="Proteomes" id="UP000192769"/>
    </source>
</evidence>
<evidence type="ECO:0000256" key="1">
    <source>
        <dbReference type="SAM" id="Phobius"/>
    </source>
</evidence>
<keyword evidence="1" id="KW-1133">Transmembrane helix</keyword>
<feature type="non-terminal residue" evidence="2">
    <location>
        <position position="554"/>
    </location>
</feature>
<protein>
    <submittedName>
        <fullName evidence="2">Cellulose biosynthesis protein BcsG</fullName>
    </submittedName>
</protein>